<feature type="transmembrane region" description="Helical" evidence="1">
    <location>
        <begin position="74"/>
        <end position="97"/>
    </location>
</feature>
<comment type="caution">
    <text evidence="2">The sequence shown here is derived from an EMBL/GenBank/DDBJ whole genome shotgun (WGS) entry which is preliminary data.</text>
</comment>
<feature type="transmembrane region" description="Helical" evidence="1">
    <location>
        <begin position="43"/>
        <end position="62"/>
    </location>
</feature>
<dbReference type="AlphaFoldDB" id="A0A0A1UKB5"/>
<accession>A0A0A1UKB5</accession>
<evidence type="ECO:0000313" key="2">
    <source>
        <dbReference type="EMBL" id="EUC58851.1"/>
    </source>
</evidence>
<name>A0A0A1UKB5_9AGAM</name>
<protein>
    <submittedName>
        <fullName evidence="2">Transmembrane protein, putative</fullName>
    </submittedName>
</protein>
<evidence type="ECO:0000313" key="3">
    <source>
        <dbReference type="Proteomes" id="UP000030108"/>
    </source>
</evidence>
<keyword evidence="1" id="KW-1133">Transmembrane helix</keyword>
<gene>
    <name evidence="2" type="ORF">RSOL_281880</name>
</gene>
<dbReference type="Proteomes" id="UP000030108">
    <property type="component" value="Unassembled WGS sequence"/>
</dbReference>
<organism evidence="2 3">
    <name type="scientific">Rhizoctonia solani AG-3 Rhs1AP</name>
    <dbReference type="NCBI Taxonomy" id="1086054"/>
    <lineage>
        <taxon>Eukaryota</taxon>
        <taxon>Fungi</taxon>
        <taxon>Dikarya</taxon>
        <taxon>Basidiomycota</taxon>
        <taxon>Agaricomycotina</taxon>
        <taxon>Agaricomycetes</taxon>
        <taxon>Cantharellales</taxon>
        <taxon>Ceratobasidiaceae</taxon>
        <taxon>Rhizoctonia</taxon>
    </lineage>
</organism>
<keyword evidence="1 2" id="KW-0812">Transmembrane</keyword>
<dbReference type="EMBL" id="JATN01000321">
    <property type="protein sequence ID" value="EUC58851.1"/>
    <property type="molecule type" value="Genomic_DNA"/>
</dbReference>
<keyword evidence="1" id="KW-0472">Membrane</keyword>
<proteinExistence type="predicted"/>
<sequence>MPSMDTLVFEGLTPADIVHLTVGKREKVKVTSSKRNGFVSFKYFVLAFIVTSVLISVVHFAAPIGTGILIATHYTIMFIIHYTLCVLIALLCAYISVLEVFE</sequence>
<reference evidence="3" key="1">
    <citation type="journal article" date="2014" name="Genome Announc.">
        <title>Draft genome sequence of the plant-pathogenic soil fungus Rhizoctonia solani anastomosis group 3 strain Rhs1AP.</title>
        <authorList>
            <person name="Cubeta M.A."/>
            <person name="Thomas E."/>
            <person name="Dean R.A."/>
            <person name="Jabaji S."/>
            <person name="Neate S.M."/>
            <person name="Tavantzis S."/>
            <person name="Toda T."/>
            <person name="Vilgalys R."/>
            <person name="Bharathan N."/>
            <person name="Fedorova-Abrams N."/>
            <person name="Pakala S.B."/>
            <person name="Pakala S.M."/>
            <person name="Zafar N."/>
            <person name="Joardar V."/>
            <person name="Losada L."/>
            <person name="Nierman W.C."/>
        </authorList>
    </citation>
    <scope>NUCLEOTIDE SEQUENCE [LARGE SCALE GENOMIC DNA]</scope>
    <source>
        <strain evidence="3">AG-3</strain>
    </source>
</reference>
<feature type="non-terminal residue" evidence="2">
    <location>
        <position position="102"/>
    </location>
</feature>
<evidence type="ECO:0000256" key="1">
    <source>
        <dbReference type="SAM" id="Phobius"/>
    </source>
</evidence>